<dbReference type="AlphaFoldDB" id="G0L5R0"/>
<sequence>MFYCSTIGILNFALTGIPLFNAGSILGKRFKHFEICSSKPGSWSSVIPPLSISKSEIVPEASIKKSTKIVSLRASSTTKSDSSKVSEKCFNKVAIKHCFCSCLEAVSSQSAKRGYWSTSSQSIPNISLFTNSWVFFSLEADQLHAVSTNRKHKIVRFRIALNSRRKLRFFREVYAMNSDSQRENT</sequence>
<keyword evidence="2" id="KW-1185">Reference proteome</keyword>
<dbReference type="HOGENOM" id="CLU_1460782_0_0_10"/>
<accession>G0L5R0</accession>
<name>G0L5R0_ZOBGA</name>
<dbReference type="Proteomes" id="UP000008898">
    <property type="component" value="Chromosome"/>
</dbReference>
<proteinExistence type="predicted"/>
<reference evidence="1 2" key="2">
    <citation type="journal article" date="2012" name="Environ. Microbiol.">
        <title>Characterization of the first alginolytic operons in a marine bacterium: from their emergence in marine Flavobacteriia to their independent transfers to marine Proteobacteria and human gut Bacteroides.</title>
        <authorList>
            <person name="Thomas F."/>
            <person name="Barbeyron T."/>
            <person name="Tonon T."/>
            <person name="Genicot S."/>
            <person name="Czjzek M."/>
            <person name="Michel G."/>
        </authorList>
    </citation>
    <scope>NUCLEOTIDE SEQUENCE [LARGE SCALE GENOMIC DNA]</scope>
    <source>
        <strain evidence="2">DSM 12802 / CCUG 47099 / CIP 106680 / NCIMB 13871 / Dsij</strain>
    </source>
</reference>
<evidence type="ECO:0000313" key="2">
    <source>
        <dbReference type="Proteomes" id="UP000008898"/>
    </source>
</evidence>
<gene>
    <name evidence="1" type="ordered locus">zobellia_2272</name>
</gene>
<reference evidence="2" key="1">
    <citation type="submission" date="2009-07" db="EMBL/GenBank/DDBJ databases">
        <title>Complete genome sequence of Zobellia galactanivorans Dsij.</title>
        <authorList>
            <consortium name="Genoscope - CEA"/>
        </authorList>
    </citation>
    <scope>NUCLEOTIDE SEQUENCE [LARGE SCALE GENOMIC DNA]</scope>
    <source>
        <strain evidence="2">DSM 12802 / CCUG 47099 / CIP 106680 / NCIMB 13871 / Dsij</strain>
    </source>
</reference>
<dbReference type="EMBL" id="FP476056">
    <property type="protein sequence ID" value="CAZ96428.1"/>
    <property type="molecule type" value="Genomic_DNA"/>
</dbReference>
<protein>
    <submittedName>
        <fullName evidence="1">Uncharacterized protein</fullName>
    </submittedName>
</protein>
<organism evidence="1 2">
    <name type="scientific">Zobellia galactanivorans (strain DSM 12802 / CCUG 47099 / CIP 106680 / NCIMB 13871 / Dsij)</name>
    <dbReference type="NCBI Taxonomy" id="63186"/>
    <lineage>
        <taxon>Bacteria</taxon>
        <taxon>Pseudomonadati</taxon>
        <taxon>Bacteroidota</taxon>
        <taxon>Flavobacteriia</taxon>
        <taxon>Flavobacteriales</taxon>
        <taxon>Flavobacteriaceae</taxon>
        <taxon>Zobellia</taxon>
    </lineage>
</organism>
<dbReference type="KEGG" id="zga:ZOBELLIA_2272"/>
<evidence type="ECO:0000313" key="1">
    <source>
        <dbReference type="EMBL" id="CAZ96428.1"/>
    </source>
</evidence>